<keyword evidence="4" id="KW-0067">ATP-binding</keyword>
<evidence type="ECO:0000313" key="13">
    <source>
        <dbReference type="Proteomes" id="UP001165367"/>
    </source>
</evidence>
<evidence type="ECO:0000259" key="11">
    <source>
        <dbReference type="Pfam" id="PF13361"/>
    </source>
</evidence>
<evidence type="ECO:0000256" key="5">
    <source>
        <dbReference type="ARBA" id="ARBA00023235"/>
    </source>
</evidence>
<dbReference type="SUPFAM" id="SSF52540">
    <property type="entry name" value="P-loop containing nucleoside triphosphate hydrolases"/>
    <property type="match status" value="1"/>
</dbReference>
<reference evidence="12" key="1">
    <citation type="submission" date="2022-01" db="EMBL/GenBank/DDBJ databases">
        <authorList>
            <person name="Jo J.-H."/>
            <person name="Im W.-T."/>
        </authorList>
    </citation>
    <scope>NUCLEOTIDE SEQUENCE</scope>
    <source>
        <strain evidence="12">NA20</strain>
    </source>
</reference>
<evidence type="ECO:0000256" key="8">
    <source>
        <dbReference type="ARBA" id="ARBA00034923"/>
    </source>
</evidence>
<gene>
    <name evidence="12" type="ORF">LZZ85_01125</name>
</gene>
<dbReference type="Pfam" id="PF13361">
    <property type="entry name" value="UvrD_C"/>
    <property type="match status" value="1"/>
</dbReference>
<keyword evidence="13" id="KW-1185">Reference proteome</keyword>
<dbReference type="Pfam" id="PF00580">
    <property type="entry name" value="UvrD-helicase"/>
    <property type="match status" value="1"/>
</dbReference>
<comment type="catalytic activity">
    <reaction evidence="9">
        <text>ATP + H2O = ADP + phosphate + H(+)</text>
        <dbReference type="Rhea" id="RHEA:13065"/>
        <dbReference type="ChEBI" id="CHEBI:15377"/>
        <dbReference type="ChEBI" id="CHEBI:15378"/>
        <dbReference type="ChEBI" id="CHEBI:30616"/>
        <dbReference type="ChEBI" id="CHEBI:43474"/>
        <dbReference type="ChEBI" id="CHEBI:456216"/>
        <dbReference type="EC" id="5.6.2.4"/>
    </reaction>
</comment>
<dbReference type="InterPro" id="IPR014017">
    <property type="entry name" value="DNA_helicase_UvrD-like_C"/>
</dbReference>
<dbReference type="Gene3D" id="3.40.50.300">
    <property type="entry name" value="P-loop containing nucleotide triphosphate hydrolases"/>
    <property type="match status" value="2"/>
</dbReference>
<dbReference type="PANTHER" id="PTHR11070:SF2">
    <property type="entry name" value="ATP-DEPENDENT DNA HELICASE SRS2"/>
    <property type="match status" value="1"/>
</dbReference>
<proteinExistence type="predicted"/>
<comment type="catalytic activity">
    <reaction evidence="6">
        <text>Couples ATP hydrolysis with the unwinding of duplex DNA by translocating in the 3'-5' direction.</text>
        <dbReference type="EC" id="5.6.2.4"/>
    </reaction>
</comment>
<evidence type="ECO:0000259" key="10">
    <source>
        <dbReference type="Pfam" id="PF00580"/>
    </source>
</evidence>
<evidence type="ECO:0000256" key="7">
    <source>
        <dbReference type="ARBA" id="ARBA00034808"/>
    </source>
</evidence>
<organism evidence="12 13">
    <name type="scientific">Terrimonas ginsenosidimutans</name>
    <dbReference type="NCBI Taxonomy" id="2908004"/>
    <lineage>
        <taxon>Bacteria</taxon>
        <taxon>Pseudomonadati</taxon>
        <taxon>Bacteroidota</taxon>
        <taxon>Chitinophagia</taxon>
        <taxon>Chitinophagales</taxon>
        <taxon>Chitinophagaceae</taxon>
        <taxon>Terrimonas</taxon>
    </lineage>
</organism>
<dbReference type="EMBL" id="JAKLTR010000001">
    <property type="protein sequence ID" value="MCG2612852.1"/>
    <property type="molecule type" value="Genomic_DNA"/>
</dbReference>
<evidence type="ECO:0000256" key="1">
    <source>
        <dbReference type="ARBA" id="ARBA00022741"/>
    </source>
</evidence>
<dbReference type="PANTHER" id="PTHR11070">
    <property type="entry name" value="UVRD / RECB / PCRA DNA HELICASE FAMILY MEMBER"/>
    <property type="match status" value="1"/>
</dbReference>
<keyword evidence="3" id="KW-0347">Helicase</keyword>
<evidence type="ECO:0000256" key="3">
    <source>
        <dbReference type="ARBA" id="ARBA00022806"/>
    </source>
</evidence>
<dbReference type="InterPro" id="IPR027417">
    <property type="entry name" value="P-loop_NTPase"/>
</dbReference>
<evidence type="ECO:0000256" key="9">
    <source>
        <dbReference type="ARBA" id="ARBA00048988"/>
    </source>
</evidence>
<evidence type="ECO:0000256" key="6">
    <source>
        <dbReference type="ARBA" id="ARBA00034617"/>
    </source>
</evidence>
<comment type="caution">
    <text evidence="12">The sequence shown here is derived from an EMBL/GenBank/DDBJ whole genome shotgun (WGS) entry which is preliminary data.</text>
</comment>
<name>A0ABS9KKJ7_9BACT</name>
<keyword evidence="1" id="KW-0547">Nucleotide-binding</keyword>
<dbReference type="EC" id="5.6.2.4" evidence="7"/>
<keyword evidence="2" id="KW-0378">Hydrolase</keyword>
<evidence type="ECO:0000256" key="4">
    <source>
        <dbReference type="ARBA" id="ARBA00022840"/>
    </source>
</evidence>
<feature type="domain" description="UvrD-like helicase ATP-binding" evidence="10">
    <location>
        <begin position="8"/>
        <end position="83"/>
    </location>
</feature>
<accession>A0ABS9KKJ7</accession>
<evidence type="ECO:0000256" key="2">
    <source>
        <dbReference type="ARBA" id="ARBA00022801"/>
    </source>
</evidence>
<evidence type="ECO:0000313" key="12">
    <source>
        <dbReference type="EMBL" id="MCG2612852.1"/>
    </source>
</evidence>
<dbReference type="InterPro" id="IPR014016">
    <property type="entry name" value="UvrD-like_ATP-bd"/>
</dbReference>
<feature type="domain" description="UvrD-like helicase C-terminal" evidence="11">
    <location>
        <begin position="260"/>
        <end position="335"/>
    </location>
</feature>
<dbReference type="Proteomes" id="UP001165367">
    <property type="component" value="Unassembled WGS sequence"/>
</dbReference>
<keyword evidence="5" id="KW-0413">Isomerase</keyword>
<protein>
    <recommendedName>
        <fullName evidence="7">DNA 3'-5' helicase</fullName>
        <ecNumber evidence="7">5.6.2.4</ecNumber>
    </recommendedName>
    <alternativeName>
        <fullName evidence="8">DNA 3'-5' helicase II</fullName>
    </alternativeName>
</protein>
<dbReference type="InterPro" id="IPR000212">
    <property type="entry name" value="DNA_helicase_UvrD/REP"/>
</dbReference>
<sequence length="358" mass="42086">MALQKKVIDYTDMLYLPHEWKLYPEKRYRFLFIDECQDLSKSQFAVASKFGKKDGRIMAVGDPQQSIYGFTGADIHSFDRVKEYTKASLFTLTSCFRCPQNVIQLAQELRPDMTGCKADAGIVSTIQFDEVASTTQPGDLIISRLRAPMVLLIFNFIDKNIKVKIHEDEVREIINEIKNIFKQEELLTPVSSMPGGFERLKQTVRRRWDFIIEKNAGRITHHTEREVYIKTEKMFLNRKLEFLHKKFIQWEIRNACINDLLLKIKDYVSGTDNPIKLSTIHRAKGLENDRVFILNYDELPYYRQQQKDWERVQEMNLKYVAVTRALKELFLIESKKTDAIEQNETLFDNLPFYGDEIL</sequence>